<evidence type="ECO:0000256" key="5">
    <source>
        <dbReference type="ARBA" id="ARBA00023002"/>
    </source>
</evidence>
<dbReference type="AlphaFoldDB" id="A0A1B9H0R6"/>
<feature type="compositionally biased region" description="Basic and acidic residues" evidence="6">
    <location>
        <begin position="440"/>
        <end position="450"/>
    </location>
</feature>
<feature type="region of interest" description="Disordered" evidence="6">
    <location>
        <begin position="440"/>
        <end position="489"/>
    </location>
</feature>
<dbReference type="EMBL" id="KI669494">
    <property type="protein sequence ID" value="OCF36859.1"/>
    <property type="molecule type" value="Genomic_DNA"/>
</dbReference>
<comment type="cofactor">
    <cofactor evidence="1">
        <name>FMN</name>
        <dbReference type="ChEBI" id="CHEBI:58210"/>
    </cofactor>
</comment>
<evidence type="ECO:0000259" key="7">
    <source>
        <dbReference type="Pfam" id="PF00724"/>
    </source>
</evidence>
<dbReference type="InterPro" id="IPR013785">
    <property type="entry name" value="Aldolase_TIM"/>
</dbReference>
<accession>A0A1B9H0R6</accession>
<dbReference type="SUPFAM" id="SSF51395">
    <property type="entry name" value="FMN-linked oxidoreductases"/>
    <property type="match status" value="1"/>
</dbReference>
<keyword evidence="3" id="KW-0288">FMN</keyword>
<dbReference type="STRING" id="1296120.A0A1B9H0R6"/>
<dbReference type="Gene3D" id="3.20.20.70">
    <property type="entry name" value="Aldolase class I"/>
    <property type="match status" value="1"/>
</dbReference>
<dbReference type="Proteomes" id="UP000092666">
    <property type="component" value="Unassembled WGS sequence"/>
</dbReference>
<dbReference type="GO" id="GO:0050661">
    <property type="term" value="F:NADP binding"/>
    <property type="evidence" value="ECO:0007669"/>
    <property type="project" value="InterPro"/>
</dbReference>
<protein>
    <submittedName>
        <fullName evidence="8">Oxidoreductase</fullName>
    </submittedName>
</protein>
<dbReference type="OrthoDB" id="72788at2759"/>
<evidence type="ECO:0000313" key="9">
    <source>
        <dbReference type="Proteomes" id="UP000092666"/>
    </source>
</evidence>
<dbReference type="InterPro" id="IPR044152">
    <property type="entry name" value="YqjM-like"/>
</dbReference>
<name>A0A1B9H0R6_9TREE</name>
<dbReference type="CDD" id="cd02932">
    <property type="entry name" value="OYE_YqiM_FMN"/>
    <property type="match status" value="1"/>
</dbReference>
<dbReference type="PANTHER" id="PTHR43303:SF4">
    <property type="entry name" value="NADPH DEHYDROGENASE C23G7.10C-RELATED"/>
    <property type="match status" value="1"/>
</dbReference>
<dbReference type="Pfam" id="PF00724">
    <property type="entry name" value="Oxidored_FMN"/>
    <property type="match status" value="1"/>
</dbReference>
<evidence type="ECO:0000256" key="6">
    <source>
        <dbReference type="SAM" id="MobiDB-lite"/>
    </source>
</evidence>
<sequence>MTKAAASNVFPFPAPRVDDYPTYLPLQPQPIGSLLDADEYKQNQNPPKLFEEMEIRGVKFPNKAWVAPMCQYSADNGHPTDHHFVHYGSMAMRGWGSIMVEATGYVPEGRITPECLGIWDDAHIPDYTRIVNYVHGLKGIIGIQLAHAGRKGSTPAPFVEGQFVEKGWKGGSTIPAENGGWPTSVPAPSAISFKGGDYPDPIEASVEYLESLKKAFVDAIERCEKIGFDFIEIHGAHGYFIHEFTDPISNKRTDAYGGSFENRIRLPLELAKIAREKWSKPLFYRVSASDWLEEDLGPEKRANATEGEDEWAWWGIEQTTLFTQKLADLGVDLIDVSSGGNDLRQKIKLGPGYQLHFADHIKKHTENILVGTVGLITTPHQANDILEENKADVVFFARQVLRDIDFPLEAALELGVAASPAVQYQHAWTRMVVKRNAEEVNHKTSKEHGVDAVQGQEGHKKEVHANGNGHANGHVNKRAPPPEVHTSVP</sequence>
<evidence type="ECO:0000256" key="4">
    <source>
        <dbReference type="ARBA" id="ARBA00022857"/>
    </source>
</evidence>
<keyword evidence="5" id="KW-0560">Oxidoreductase</keyword>
<dbReference type="GO" id="GO:0003959">
    <property type="term" value="F:NADPH dehydrogenase activity"/>
    <property type="evidence" value="ECO:0007669"/>
    <property type="project" value="InterPro"/>
</dbReference>
<evidence type="ECO:0000313" key="8">
    <source>
        <dbReference type="EMBL" id="OCF36859.1"/>
    </source>
</evidence>
<dbReference type="InterPro" id="IPR001155">
    <property type="entry name" value="OxRdtase_FMN_N"/>
</dbReference>
<feature type="compositionally biased region" description="Low complexity" evidence="6">
    <location>
        <begin position="465"/>
        <end position="474"/>
    </location>
</feature>
<gene>
    <name evidence="8" type="ORF">I316_01456</name>
</gene>
<evidence type="ECO:0000256" key="3">
    <source>
        <dbReference type="ARBA" id="ARBA00022643"/>
    </source>
</evidence>
<organism evidence="8 9">
    <name type="scientific">Kwoniella heveanensis BCC8398</name>
    <dbReference type="NCBI Taxonomy" id="1296120"/>
    <lineage>
        <taxon>Eukaryota</taxon>
        <taxon>Fungi</taxon>
        <taxon>Dikarya</taxon>
        <taxon>Basidiomycota</taxon>
        <taxon>Agaricomycotina</taxon>
        <taxon>Tremellomycetes</taxon>
        <taxon>Tremellales</taxon>
        <taxon>Cryptococcaceae</taxon>
        <taxon>Kwoniella</taxon>
    </lineage>
</organism>
<keyword evidence="2" id="KW-0285">Flavoprotein</keyword>
<proteinExistence type="predicted"/>
<reference evidence="8 9" key="1">
    <citation type="submission" date="2013-07" db="EMBL/GenBank/DDBJ databases">
        <title>The Genome Sequence of Cryptococcus heveanensis BCC8398.</title>
        <authorList>
            <consortium name="The Broad Institute Genome Sequencing Platform"/>
            <person name="Cuomo C."/>
            <person name="Litvintseva A."/>
            <person name="Chen Y."/>
            <person name="Heitman J."/>
            <person name="Sun S."/>
            <person name="Springer D."/>
            <person name="Dromer F."/>
            <person name="Young S.K."/>
            <person name="Zeng Q."/>
            <person name="Gargeya S."/>
            <person name="Fitzgerald M."/>
            <person name="Abouelleil A."/>
            <person name="Alvarado L."/>
            <person name="Berlin A.M."/>
            <person name="Chapman S.B."/>
            <person name="Dewar J."/>
            <person name="Goldberg J."/>
            <person name="Griggs A."/>
            <person name="Gujja S."/>
            <person name="Hansen M."/>
            <person name="Howarth C."/>
            <person name="Imamovic A."/>
            <person name="Larimer J."/>
            <person name="McCowan C."/>
            <person name="Murphy C."/>
            <person name="Pearson M."/>
            <person name="Priest M."/>
            <person name="Roberts A."/>
            <person name="Saif S."/>
            <person name="Shea T."/>
            <person name="Sykes S."/>
            <person name="Wortman J."/>
            <person name="Nusbaum C."/>
            <person name="Birren B."/>
        </authorList>
    </citation>
    <scope>NUCLEOTIDE SEQUENCE [LARGE SCALE GENOMIC DNA]</scope>
    <source>
        <strain evidence="8 9">BCC8398</strain>
    </source>
</reference>
<evidence type="ECO:0000256" key="2">
    <source>
        <dbReference type="ARBA" id="ARBA00022630"/>
    </source>
</evidence>
<evidence type="ECO:0000256" key="1">
    <source>
        <dbReference type="ARBA" id="ARBA00001917"/>
    </source>
</evidence>
<reference evidence="9" key="2">
    <citation type="submission" date="2013-12" db="EMBL/GenBank/DDBJ databases">
        <title>Evolution of pathogenesis and genome organization in the Tremellales.</title>
        <authorList>
            <person name="Cuomo C."/>
            <person name="Litvintseva A."/>
            <person name="Heitman J."/>
            <person name="Chen Y."/>
            <person name="Sun S."/>
            <person name="Springer D."/>
            <person name="Dromer F."/>
            <person name="Young S."/>
            <person name="Zeng Q."/>
            <person name="Chapman S."/>
            <person name="Gujja S."/>
            <person name="Saif S."/>
            <person name="Birren B."/>
        </authorList>
    </citation>
    <scope>NUCLEOTIDE SEQUENCE [LARGE SCALE GENOMIC DNA]</scope>
    <source>
        <strain evidence="9">BCC8398</strain>
    </source>
</reference>
<keyword evidence="4" id="KW-0521">NADP</keyword>
<feature type="domain" description="NADH:flavin oxidoreductase/NADH oxidase N-terminal" evidence="7">
    <location>
        <begin position="48"/>
        <end position="410"/>
    </location>
</feature>
<dbReference type="PANTHER" id="PTHR43303">
    <property type="entry name" value="NADPH DEHYDROGENASE C23G7.10C-RELATED"/>
    <property type="match status" value="1"/>
</dbReference>
<keyword evidence="9" id="KW-1185">Reference proteome</keyword>
<dbReference type="GO" id="GO:0010181">
    <property type="term" value="F:FMN binding"/>
    <property type="evidence" value="ECO:0007669"/>
    <property type="project" value="InterPro"/>
</dbReference>